<comment type="similarity">
    <text evidence="1">Belongs to the membrane fusion protein (MFP) (TC 8.A.1) family.</text>
</comment>
<dbReference type="eggNOG" id="COG0845">
    <property type="taxonomic scope" value="Bacteria"/>
</dbReference>
<dbReference type="GO" id="GO:0015562">
    <property type="term" value="F:efflux transmembrane transporter activity"/>
    <property type="evidence" value="ECO:0007669"/>
    <property type="project" value="TreeGrafter"/>
</dbReference>
<feature type="domain" description="Multidrug resistance protein MdtA-like barrel-sandwich hybrid" evidence="4">
    <location>
        <begin position="60"/>
        <end position="178"/>
    </location>
</feature>
<dbReference type="NCBIfam" id="TIGR01730">
    <property type="entry name" value="RND_mfp"/>
    <property type="match status" value="1"/>
</dbReference>
<reference evidence="7 8" key="1">
    <citation type="submission" date="2011-01" db="EMBL/GenBank/DDBJ databases">
        <title>Complete sequence of Pseudoxanthomonas suwonensis 11-1.</title>
        <authorList>
            <consortium name="US DOE Joint Genome Institute"/>
            <person name="Lucas S."/>
            <person name="Copeland A."/>
            <person name="Lapidus A."/>
            <person name="Cheng J.-F."/>
            <person name="Goodwin L."/>
            <person name="Pitluck S."/>
            <person name="Teshima H."/>
            <person name="Detter J.C."/>
            <person name="Han C."/>
            <person name="Tapia R."/>
            <person name="Land M."/>
            <person name="Hauser L."/>
            <person name="Kyrpides N."/>
            <person name="Ivanova N."/>
            <person name="Ovchinnikova G."/>
            <person name="Siebers A.K."/>
            <person name="Allgaier M."/>
            <person name="Thelen M.P."/>
            <person name="Hugenholtz P."/>
            <person name="Gladden J."/>
            <person name="Woyke T."/>
        </authorList>
    </citation>
    <scope>NUCLEOTIDE SEQUENCE [LARGE SCALE GENOMIC DNA]</scope>
    <source>
        <strain evidence="8">11-1</strain>
    </source>
</reference>
<evidence type="ECO:0000256" key="1">
    <source>
        <dbReference type="ARBA" id="ARBA00009477"/>
    </source>
</evidence>
<dbReference type="AlphaFoldDB" id="E6WQ79"/>
<gene>
    <name evidence="7" type="ordered locus">Psesu_0470</name>
</gene>
<dbReference type="SUPFAM" id="SSF111369">
    <property type="entry name" value="HlyD-like secretion proteins"/>
    <property type="match status" value="1"/>
</dbReference>
<evidence type="ECO:0000259" key="4">
    <source>
        <dbReference type="Pfam" id="PF25917"/>
    </source>
</evidence>
<keyword evidence="8" id="KW-1185">Reference proteome</keyword>
<evidence type="ECO:0000256" key="3">
    <source>
        <dbReference type="SAM" id="MobiDB-lite"/>
    </source>
</evidence>
<dbReference type="InterPro" id="IPR058792">
    <property type="entry name" value="Beta-barrel_RND_2"/>
</dbReference>
<dbReference type="Gene3D" id="1.10.287.470">
    <property type="entry name" value="Helix hairpin bin"/>
    <property type="match status" value="1"/>
</dbReference>
<dbReference type="EMBL" id="CP002446">
    <property type="protein sequence ID" value="ADV26328.1"/>
    <property type="molecule type" value="Genomic_DNA"/>
</dbReference>
<name>E6WQ79_PSEUU</name>
<evidence type="ECO:0000313" key="7">
    <source>
        <dbReference type="EMBL" id="ADV26328.1"/>
    </source>
</evidence>
<dbReference type="PROSITE" id="PS51257">
    <property type="entry name" value="PROKAR_LIPOPROTEIN"/>
    <property type="match status" value="1"/>
</dbReference>
<dbReference type="InterPro" id="IPR006143">
    <property type="entry name" value="RND_pump_MFP"/>
</dbReference>
<accession>E6WQ79</accession>
<dbReference type="KEGG" id="psu:Psesu_0470"/>
<feature type="domain" description="CusB-like beta-barrel" evidence="5">
    <location>
        <begin position="190"/>
        <end position="264"/>
    </location>
</feature>
<organism evidence="7 8">
    <name type="scientific">Pseudoxanthomonas suwonensis (strain 11-1)</name>
    <dbReference type="NCBI Taxonomy" id="743721"/>
    <lineage>
        <taxon>Bacteria</taxon>
        <taxon>Pseudomonadati</taxon>
        <taxon>Pseudomonadota</taxon>
        <taxon>Gammaproteobacteria</taxon>
        <taxon>Lysobacterales</taxon>
        <taxon>Lysobacteraceae</taxon>
        <taxon>Pseudoxanthomonas</taxon>
    </lineage>
</organism>
<keyword evidence="2" id="KW-0175">Coiled coil</keyword>
<dbReference type="HOGENOM" id="CLU_018816_1_2_6"/>
<dbReference type="RefSeq" id="WP_013534158.1">
    <property type="nucleotide sequence ID" value="NC_014924.1"/>
</dbReference>
<protein>
    <submittedName>
        <fullName evidence="7">Efflux transporter, RND family, MFP subunit</fullName>
    </submittedName>
</protein>
<feature type="region of interest" description="Disordered" evidence="3">
    <location>
        <begin position="338"/>
        <end position="377"/>
    </location>
</feature>
<dbReference type="Proteomes" id="UP000008632">
    <property type="component" value="Chromosome"/>
</dbReference>
<evidence type="ECO:0000313" key="8">
    <source>
        <dbReference type="Proteomes" id="UP000008632"/>
    </source>
</evidence>
<dbReference type="Gene3D" id="2.40.30.170">
    <property type="match status" value="1"/>
</dbReference>
<dbReference type="InterPro" id="IPR058625">
    <property type="entry name" value="MdtA-like_BSH"/>
</dbReference>
<dbReference type="Gene3D" id="2.40.420.20">
    <property type="match status" value="1"/>
</dbReference>
<feature type="coiled-coil region" evidence="2">
    <location>
        <begin position="93"/>
        <end position="120"/>
    </location>
</feature>
<sequence>MAVRVPAVVLCGLLALAGCDRQEPAARAAAAAIPVTTTVVQPRPWSDTVQGLGTVRARESVTLTAKVSEIVEQVHFDSGQKVAAGQPLVTLRVDAQRAALLEAQAAADEAEQQFRRLQSLAGQQLVSRASLDTQRATRDAAVARVRQMQSDIGDRQVRAPFAGVLGIRQVSPGALLTPNAVIATLDDISKVYVDFQVPESALSRVATGATVSASGAAWPGREFEGQVQAVDARIDPQTRAVTVRAAFDNPEGMLRPGMLLDVRLFQPPRQALVVPELAVVQAGRDSFVYRVDGEGMVAQVPVRTGLRREGLAEITEGLAAGDRIVVEGTGKLRPGVKVADAAKAPAPEQTEEAGTGDTGTGAAPAGEPGAAGNGDRG</sequence>
<dbReference type="STRING" id="743721.Psesu_0470"/>
<dbReference type="PANTHER" id="PTHR30469">
    <property type="entry name" value="MULTIDRUG RESISTANCE PROTEIN MDTA"/>
    <property type="match status" value="1"/>
</dbReference>
<evidence type="ECO:0000259" key="5">
    <source>
        <dbReference type="Pfam" id="PF25954"/>
    </source>
</evidence>
<evidence type="ECO:0000256" key="2">
    <source>
        <dbReference type="SAM" id="Coils"/>
    </source>
</evidence>
<proteinExistence type="inferred from homology"/>
<dbReference type="Pfam" id="PF25917">
    <property type="entry name" value="BSH_RND"/>
    <property type="match status" value="1"/>
</dbReference>
<dbReference type="InterPro" id="IPR058637">
    <property type="entry name" value="YknX-like_C"/>
</dbReference>
<dbReference type="Pfam" id="PF25989">
    <property type="entry name" value="YknX_C"/>
    <property type="match status" value="1"/>
</dbReference>
<dbReference type="Gene3D" id="2.40.50.100">
    <property type="match status" value="1"/>
</dbReference>
<feature type="domain" description="YknX-like C-terminal permuted SH3-like" evidence="6">
    <location>
        <begin position="271"/>
        <end position="339"/>
    </location>
</feature>
<dbReference type="PANTHER" id="PTHR30469:SF16">
    <property type="entry name" value="HAE1 FAMILY EFFLUX PUMP MFP COMPONENT"/>
    <property type="match status" value="1"/>
</dbReference>
<dbReference type="GO" id="GO:1990281">
    <property type="term" value="C:efflux pump complex"/>
    <property type="evidence" value="ECO:0007669"/>
    <property type="project" value="TreeGrafter"/>
</dbReference>
<dbReference type="FunFam" id="2.40.30.170:FF:000010">
    <property type="entry name" value="Efflux RND transporter periplasmic adaptor subunit"/>
    <property type="match status" value="1"/>
</dbReference>
<evidence type="ECO:0000259" key="6">
    <source>
        <dbReference type="Pfam" id="PF25989"/>
    </source>
</evidence>
<dbReference type="Pfam" id="PF25954">
    <property type="entry name" value="Beta-barrel_RND_2"/>
    <property type="match status" value="1"/>
</dbReference>
<feature type="compositionally biased region" description="Low complexity" evidence="3">
    <location>
        <begin position="338"/>
        <end position="368"/>
    </location>
</feature>